<gene>
    <name evidence="1" type="ORF">GO986_08810</name>
</gene>
<organism evidence="1 2">
    <name type="scientific">Deinococcus arboris</name>
    <dbReference type="NCBI Taxonomy" id="2682977"/>
    <lineage>
        <taxon>Bacteria</taxon>
        <taxon>Thermotogati</taxon>
        <taxon>Deinococcota</taxon>
        <taxon>Deinococci</taxon>
        <taxon>Deinococcales</taxon>
        <taxon>Deinococcaceae</taxon>
        <taxon>Deinococcus</taxon>
    </lineage>
</organism>
<comment type="caution">
    <text evidence="1">The sequence shown here is derived from an EMBL/GenBank/DDBJ whole genome shotgun (WGS) entry which is preliminary data.</text>
</comment>
<dbReference type="Proteomes" id="UP000483286">
    <property type="component" value="Unassembled WGS sequence"/>
</dbReference>
<keyword evidence="2" id="KW-1185">Reference proteome</keyword>
<evidence type="ECO:0000313" key="2">
    <source>
        <dbReference type="Proteomes" id="UP000483286"/>
    </source>
</evidence>
<dbReference type="AlphaFoldDB" id="A0A7C9M8D8"/>
<proteinExistence type="predicted"/>
<sequence>MRWRELGRFYPHVNPVDYTMGDLVDFGEHVGTRLPTPLQHALAQLRNSSTTFTRARLRVEHEDGQKVAHLSLKVPAQTLDDPERTDEIYEAVEGTSTERLTIRAHLSLQNVPEMHTLPVARAELLEPSDRQDAELAEPEDAWLVLTMGDLFDEHFESTDRLLDAWQVDMGLAQLPRLLLMTVMDHRLKTEYKAIELPEPATLHMANVLAERLRVSRDLKVDVVLAQRVYIPPRWRPSSVYESTREMARRIRKEVKP</sequence>
<protein>
    <submittedName>
        <fullName evidence="1">Uncharacterized protein</fullName>
    </submittedName>
</protein>
<name>A0A7C9M8D8_9DEIO</name>
<evidence type="ECO:0000313" key="1">
    <source>
        <dbReference type="EMBL" id="MVN86863.1"/>
    </source>
</evidence>
<dbReference type="RefSeq" id="WP_157458914.1">
    <property type="nucleotide sequence ID" value="NZ_WQLB01000009.1"/>
</dbReference>
<reference evidence="1 2" key="1">
    <citation type="submission" date="2019-12" db="EMBL/GenBank/DDBJ databases">
        <title>Deinococcus sp. HMF7620 Genome sequencing and assembly.</title>
        <authorList>
            <person name="Kang H."/>
            <person name="Kim H."/>
            <person name="Joh K."/>
        </authorList>
    </citation>
    <scope>NUCLEOTIDE SEQUENCE [LARGE SCALE GENOMIC DNA]</scope>
    <source>
        <strain evidence="1 2">HMF7620</strain>
    </source>
</reference>
<dbReference type="EMBL" id="WQLB01000009">
    <property type="protein sequence ID" value="MVN86863.1"/>
    <property type="molecule type" value="Genomic_DNA"/>
</dbReference>
<accession>A0A7C9M8D8</accession>